<keyword evidence="13" id="KW-1208">Phospholipid metabolism</keyword>
<evidence type="ECO:0000313" key="17">
    <source>
        <dbReference type="EMBL" id="AWV97914.1"/>
    </source>
</evidence>
<feature type="transmembrane region" description="Helical" evidence="16">
    <location>
        <begin position="144"/>
        <end position="167"/>
    </location>
</feature>
<keyword evidence="10" id="KW-0443">Lipid metabolism</keyword>
<dbReference type="EC" id="2.7.8.8" evidence="4"/>
<protein>
    <recommendedName>
        <fullName evidence="5">CDP-diacylglycerol--serine O-phosphatidyltransferase</fullName>
        <ecNumber evidence="4">2.7.8.8</ecNumber>
    </recommendedName>
    <alternativeName>
        <fullName evidence="14">Phosphatidylserine synthase</fullName>
    </alternativeName>
</protein>
<dbReference type="PANTHER" id="PTHR14269:SF61">
    <property type="entry name" value="CDP-DIACYLGLYCEROL--SERINE O-PHOSPHATIDYLTRANSFERASE"/>
    <property type="match status" value="1"/>
</dbReference>
<evidence type="ECO:0000256" key="11">
    <source>
        <dbReference type="ARBA" id="ARBA00023136"/>
    </source>
</evidence>
<evidence type="ECO:0000313" key="18">
    <source>
        <dbReference type="Proteomes" id="UP000249873"/>
    </source>
</evidence>
<dbReference type="InterPro" id="IPR048254">
    <property type="entry name" value="CDP_ALCOHOL_P_TRANSF_CS"/>
</dbReference>
<keyword evidence="6" id="KW-0444">Lipid biosynthesis</keyword>
<dbReference type="GO" id="GO:0008654">
    <property type="term" value="P:phospholipid biosynthetic process"/>
    <property type="evidence" value="ECO:0007669"/>
    <property type="project" value="UniProtKB-KW"/>
</dbReference>
<keyword evidence="11 16" id="KW-0472">Membrane</keyword>
<dbReference type="InterPro" id="IPR050324">
    <property type="entry name" value="CDP-alcohol_PTase-I"/>
</dbReference>
<evidence type="ECO:0000256" key="2">
    <source>
        <dbReference type="ARBA" id="ARBA00004127"/>
    </source>
</evidence>
<dbReference type="PROSITE" id="PS00379">
    <property type="entry name" value="CDP_ALCOHOL_P_TRANSF"/>
    <property type="match status" value="1"/>
</dbReference>
<comment type="subcellular location">
    <subcellularLocation>
        <location evidence="2">Endomembrane system</location>
        <topology evidence="2">Multi-pass membrane protein</topology>
    </subcellularLocation>
</comment>
<sequence>MKIFTLPNFITLGNLLCGIYGIIFLHNGQIKEAALLILVALVLDFLDGFVARLTNSYSEIGKQLDSLADMVSFGVLPSLILFFLFKDAGYFQYLSFLPALFSALRLAKFNIDTRQANGFRGLPTPANAMVIASFPFIFDKDLAYLGAEAINTILSVYSIAISFILISDIPMMALKFKSFAWSANKTRYLFLLSSLLLLIILQFEAIPLILALYIALSLLFRASDDAS</sequence>
<keyword evidence="7 15" id="KW-0808">Transferase</keyword>
<evidence type="ECO:0000256" key="3">
    <source>
        <dbReference type="ARBA" id="ARBA00010441"/>
    </source>
</evidence>
<evidence type="ECO:0000256" key="15">
    <source>
        <dbReference type="RuleBase" id="RU003750"/>
    </source>
</evidence>
<dbReference type="NCBIfam" id="TIGR00473">
    <property type="entry name" value="pssA"/>
    <property type="match status" value="1"/>
</dbReference>
<evidence type="ECO:0000256" key="7">
    <source>
        <dbReference type="ARBA" id="ARBA00022679"/>
    </source>
</evidence>
<evidence type="ECO:0000256" key="13">
    <source>
        <dbReference type="ARBA" id="ARBA00023264"/>
    </source>
</evidence>
<comment type="similarity">
    <text evidence="3 15">Belongs to the CDP-alcohol phosphatidyltransferase class-I family.</text>
</comment>
<dbReference type="Gene3D" id="1.20.120.1760">
    <property type="match status" value="1"/>
</dbReference>
<keyword evidence="8 16" id="KW-0812">Transmembrane</keyword>
<dbReference type="GO" id="GO:0012505">
    <property type="term" value="C:endomembrane system"/>
    <property type="evidence" value="ECO:0007669"/>
    <property type="project" value="UniProtKB-SubCell"/>
</dbReference>
<dbReference type="Pfam" id="PF01066">
    <property type="entry name" value="CDP-OH_P_transf"/>
    <property type="match status" value="1"/>
</dbReference>
<evidence type="ECO:0000256" key="1">
    <source>
        <dbReference type="ARBA" id="ARBA00000287"/>
    </source>
</evidence>
<dbReference type="OrthoDB" id="9777147at2"/>
<keyword evidence="18" id="KW-1185">Reference proteome</keyword>
<dbReference type="PANTHER" id="PTHR14269">
    <property type="entry name" value="CDP-DIACYLGLYCEROL--GLYCEROL-3-PHOSPHATE 3-PHOSPHATIDYLTRANSFERASE-RELATED"/>
    <property type="match status" value="1"/>
</dbReference>
<dbReference type="RefSeq" id="WP_111371016.1">
    <property type="nucleotide sequence ID" value="NZ_CP029480.1"/>
</dbReference>
<dbReference type="InterPro" id="IPR004533">
    <property type="entry name" value="CDP-diaglyc--ser_O-PTrfase"/>
</dbReference>
<dbReference type="EMBL" id="CP029480">
    <property type="protein sequence ID" value="AWV97914.1"/>
    <property type="molecule type" value="Genomic_DNA"/>
</dbReference>
<dbReference type="GO" id="GO:0016020">
    <property type="term" value="C:membrane"/>
    <property type="evidence" value="ECO:0007669"/>
    <property type="project" value="InterPro"/>
</dbReference>
<feature type="transmembrane region" description="Helical" evidence="16">
    <location>
        <begin position="9"/>
        <end position="27"/>
    </location>
</feature>
<evidence type="ECO:0000256" key="10">
    <source>
        <dbReference type="ARBA" id="ARBA00023098"/>
    </source>
</evidence>
<dbReference type="InterPro" id="IPR043130">
    <property type="entry name" value="CDP-OH_PTrfase_TM_dom"/>
</dbReference>
<evidence type="ECO:0000256" key="12">
    <source>
        <dbReference type="ARBA" id="ARBA00023209"/>
    </source>
</evidence>
<dbReference type="Proteomes" id="UP000249873">
    <property type="component" value="Chromosome"/>
</dbReference>
<comment type="catalytic activity">
    <reaction evidence="1">
        <text>a CDP-1,2-diacyl-sn-glycerol + L-serine = a 1,2-diacyl-sn-glycero-3-phospho-L-serine + CMP + H(+)</text>
        <dbReference type="Rhea" id="RHEA:16913"/>
        <dbReference type="ChEBI" id="CHEBI:15378"/>
        <dbReference type="ChEBI" id="CHEBI:33384"/>
        <dbReference type="ChEBI" id="CHEBI:57262"/>
        <dbReference type="ChEBI" id="CHEBI:58332"/>
        <dbReference type="ChEBI" id="CHEBI:60377"/>
        <dbReference type="EC" id="2.7.8.8"/>
    </reaction>
</comment>
<dbReference type="KEGG" id="als:DJ013_06925"/>
<evidence type="ECO:0000256" key="4">
    <source>
        <dbReference type="ARBA" id="ARBA00013174"/>
    </source>
</evidence>
<accession>A0A2Z4G9T7</accession>
<feature type="transmembrane region" description="Helical" evidence="16">
    <location>
        <begin position="66"/>
        <end position="84"/>
    </location>
</feature>
<keyword evidence="9 16" id="KW-1133">Transmembrane helix</keyword>
<feature type="transmembrane region" description="Helical" evidence="16">
    <location>
        <begin position="33"/>
        <end position="54"/>
    </location>
</feature>
<gene>
    <name evidence="17" type="primary">pssA</name>
    <name evidence="17" type="ORF">DJ013_06925</name>
</gene>
<evidence type="ECO:0000256" key="9">
    <source>
        <dbReference type="ARBA" id="ARBA00022989"/>
    </source>
</evidence>
<evidence type="ECO:0000256" key="16">
    <source>
        <dbReference type="SAM" id="Phobius"/>
    </source>
</evidence>
<organism evidence="17 18">
    <name type="scientific">Arcticibacterium luteifluviistationis</name>
    <dbReference type="NCBI Taxonomy" id="1784714"/>
    <lineage>
        <taxon>Bacteria</taxon>
        <taxon>Pseudomonadati</taxon>
        <taxon>Bacteroidota</taxon>
        <taxon>Cytophagia</taxon>
        <taxon>Cytophagales</taxon>
        <taxon>Leadbetterellaceae</taxon>
        <taxon>Arcticibacterium</taxon>
    </lineage>
</organism>
<evidence type="ECO:0000256" key="14">
    <source>
        <dbReference type="ARBA" id="ARBA00032361"/>
    </source>
</evidence>
<proteinExistence type="inferred from homology"/>
<reference evidence="17 18" key="1">
    <citation type="submission" date="2018-05" db="EMBL/GenBank/DDBJ databases">
        <title>Complete genome sequence of Arcticibacterium luteifluviistationis SM1504T, a cytophagaceae bacterium isolated from Arctic surface seawater.</title>
        <authorList>
            <person name="Li Y."/>
            <person name="Qin Q.-L."/>
        </authorList>
    </citation>
    <scope>NUCLEOTIDE SEQUENCE [LARGE SCALE GENOMIC DNA]</scope>
    <source>
        <strain evidence="17 18">SM1504</strain>
    </source>
</reference>
<dbReference type="InterPro" id="IPR000462">
    <property type="entry name" value="CDP-OH_P_trans"/>
</dbReference>
<feature type="transmembrane region" description="Helical" evidence="16">
    <location>
        <begin position="119"/>
        <end position="138"/>
    </location>
</feature>
<evidence type="ECO:0000256" key="6">
    <source>
        <dbReference type="ARBA" id="ARBA00022516"/>
    </source>
</evidence>
<evidence type="ECO:0000256" key="8">
    <source>
        <dbReference type="ARBA" id="ARBA00022692"/>
    </source>
</evidence>
<keyword evidence="12" id="KW-0594">Phospholipid biosynthesis</keyword>
<dbReference type="AlphaFoldDB" id="A0A2Z4G9T7"/>
<dbReference type="GO" id="GO:0003882">
    <property type="term" value="F:CDP-diacylglycerol-serine O-phosphatidyltransferase activity"/>
    <property type="evidence" value="ECO:0007669"/>
    <property type="project" value="UniProtKB-EC"/>
</dbReference>
<evidence type="ECO:0000256" key="5">
    <source>
        <dbReference type="ARBA" id="ARBA00017171"/>
    </source>
</evidence>
<feature type="transmembrane region" description="Helical" evidence="16">
    <location>
        <begin position="188"/>
        <end position="216"/>
    </location>
</feature>
<name>A0A2Z4G9T7_9BACT</name>